<keyword evidence="5 8" id="KW-0812">Transmembrane</keyword>
<keyword evidence="10" id="KW-1185">Reference proteome</keyword>
<evidence type="ECO:0000256" key="3">
    <source>
        <dbReference type="ARBA" id="ARBA00022475"/>
    </source>
</evidence>
<feature type="transmembrane region" description="Helical" evidence="8">
    <location>
        <begin position="40"/>
        <end position="62"/>
    </location>
</feature>
<evidence type="ECO:0000313" key="9">
    <source>
        <dbReference type="EMBL" id="KAK5079535.1"/>
    </source>
</evidence>
<name>A0ABR0JXW5_9EURO</name>
<evidence type="ECO:0000256" key="1">
    <source>
        <dbReference type="ARBA" id="ARBA00004429"/>
    </source>
</evidence>
<evidence type="ECO:0000256" key="8">
    <source>
        <dbReference type="SAM" id="Phobius"/>
    </source>
</evidence>
<reference evidence="9 10" key="1">
    <citation type="submission" date="2023-08" db="EMBL/GenBank/DDBJ databases">
        <title>Black Yeasts Isolated from many extreme environments.</title>
        <authorList>
            <person name="Coleine C."/>
            <person name="Stajich J.E."/>
            <person name="Selbmann L."/>
        </authorList>
    </citation>
    <scope>NUCLEOTIDE SEQUENCE [LARGE SCALE GENOMIC DNA]</scope>
    <source>
        <strain evidence="9 10">CCFEE 5885</strain>
    </source>
</reference>
<sequence length="324" mass="33307">MASYTASLATGVTFGSALTLSGVAGPYIIINQFRLSDFHMLLTFLTASACSAATFVIARHTGFVKISCKKNNSFSWFGSFDGNIVGGLLMGIGMGLTGACPGTVLVQAAAGVSGSKALVVGGLLAGIVFVKWQQQNRPVQARESKKHSVPEIIGWSDAAASLSYEAALLSMILAASFFAPRGGSLLQPVGGGILIGLAQVLSVTAARKPLGVSSAYEDAGKTFWAFVDGKPTPTIESLTFAGGILIGARLMMQLVPKTLEVFYPNRKLSTPATLVGGFALIFGARMAGGCTSGHGISGMSLMSLSSFITVSCMFAGGILTALVV</sequence>
<gene>
    <name evidence="9" type="ORF">LTR24_009188</name>
</gene>
<keyword evidence="4" id="KW-0997">Cell inner membrane</keyword>
<protein>
    <recommendedName>
        <fullName evidence="11">Sulphur transport domain-containing protein</fullName>
    </recommendedName>
</protein>
<feature type="transmembrane region" description="Helical" evidence="8">
    <location>
        <begin position="299"/>
        <end position="323"/>
    </location>
</feature>
<comment type="subcellular location">
    <subcellularLocation>
        <location evidence="1">Cell inner membrane</location>
        <topology evidence="1">Multi-pass membrane protein</topology>
    </subcellularLocation>
</comment>
<proteinExistence type="predicted"/>
<feature type="transmembrane region" description="Helical" evidence="8">
    <location>
        <begin position="268"/>
        <end position="287"/>
    </location>
</feature>
<evidence type="ECO:0000256" key="7">
    <source>
        <dbReference type="ARBA" id="ARBA00023136"/>
    </source>
</evidence>
<evidence type="ECO:0000256" key="4">
    <source>
        <dbReference type="ARBA" id="ARBA00022519"/>
    </source>
</evidence>
<keyword evidence="2" id="KW-0813">Transport</keyword>
<keyword evidence="7 8" id="KW-0472">Membrane</keyword>
<dbReference type="InterPro" id="IPR007272">
    <property type="entry name" value="Sulf_transp_TsuA/YedE"/>
</dbReference>
<feature type="transmembrane region" description="Helical" evidence="8">
    <location>
        <begin position="74"/>
        <end position="96"/>
    </location>
</feature>
<dbReference type="PANTHER" id="PTHR30574">
    <property type="entry name" value="INNER MEMBRANE PROTEIN YEDE"/>
    <property type="match status" value="1"/>
</dbReference>
<dbReference type="Proteomes" id="UP001345013">
    <property type="component" value="Unassembled WGS sequence"/>
</dbReference>
<evidence type="ECO:0000313" key="10">
    <source>
        <dbReference type="Proteomes" id="UP001345013"/>
    </source>
</evidence>
<feature type="transmembrane region" description="Helical" evidence="8">
    <location>
        <begin position="108"/>
        <end position="132"/>
    </location>
</feature>
<accession>A0ABR0JXW5</accession>
<evidence type="ECO:0000256" key="5">
    <source>
        <dbReference type="ARBA" id="ARBA00022692"/>
    </source>
</evidence>
<keyword evidence="3" id="KW-1003">Cell membrane</keyword>
<evidence type="ECO:0000256" key="2">
    <source>
        <dbReference type="ARBA" id="ARBA00022448"/>
    </source>
</evidence>
<keyword evidence="6 8" id="KW-1133">Transmembrane helix</keyword>
<dbReference type="PANTHER" id="PTHR30574:SF1">
    <property type="entry name" value="SULPHUR TRANSPORT DOMAIN-CONTAINING PROTEIN"/>
    <property type="match status" value="1"/>
</dbReference>
<dbReference type="EMBL" id="JAVRRG010000188">
    <property type="protein sequence ID" value="KAK5079535.1"/>
    <property type="molecule type" value="Genomic_DNA"/>
</dbReference>
<organism evidence="9 10">
    <name type="scientific">Lithohypha guttulata</name>
    <dbReference type="NCBI Taxonomy" id="1690604"/>
    <lineage>
        <taxon>Eukaryota</taxon>
        <taxon>Fungi</taxon>
        <taxon>Dikarya</taxon>
        <taxon>Ascomycota</taxon>
        <taxon>Pezizomycotina</taxon>
        <taxon>Eurotiomycetes</taxon>
        <taxon>Chaetothyriomycetidae</taxon>
        <taxon>Chaetothyriales</taxon>
        <taxon>Trichomeriaceae</taxon>
        <taxon>Lithohypha</taxon>
    </lineage>
</organism>
<evidence type="ECO:0008006" key="11">
    <source>
        <dbReference type="Google" id="ProtNLM"/>
    </source>
</evidence>
<comment type="caution">
    <text evidence="9">The sequence shown here is derived from an EMBL/GenBank/DDBJ whole genome shotgun (WGS) entry which is preliminary data.</text>
</comment>
<dbReference type="Pfam" id="PF04143">
    <property type="entry name" value="Sulf_transp"/>
    <property type="match status" value="1"/>
</dbReference>
<evidence type="ECO:0000256" key="6">
    <source>
        <dbReference type="ARBA" id="ARBA00022989"/>
    </source>
</evidence>